<name>A0A0M3I885_ASCLU</name>
<evidence type="ECO:0000313" key="2">
    <source>
        <dbReference type="WBParaSite" id="ALUE_0001352301-mRNA-1"/>
    </source>
</evidence>
<dbReference type="WBParaSite" id="ALUE_0001352301-mRNA-1">
    <property type="protein sequence ID" value="ALUE_0001352301-mRNA-1"/>
    <property type="gene ID" value="ALUE_0001352301"/>
</dbReference>
<dbReference type="AlphaFoldDB" id="A0A0M3I885"/>
<protein>
    <submittedName>
        <fullName evidence="2">Uncharacterized protein</fullName>
    </submittedName>
</protein>
<evidence type="ECO:0000313" key="1">
    <source>
        <dbReference type="Proteomes" id="UP000036681"/>
    </source>
</evidence>
<accession>A0A0M3I885</accession>
<keyword evidence="1" id="KW-1185">Reference proteome</keyword>
<reference evidence="2" key="1">
    <citation type="submission" date="2017-02" db="UniProtKB">
        <authorList>
            <consortium name="WormBaseParasite"/>
        </authorList>
    </citation>
    <scope>IDENTIFICATION</scope>
</reference>
<sequence>MYYVETTLSMYYALHYLKSAHSPSHGPQTWSSDFVCNVATLSPQFSRVPLETVCLRFPVQ</sequence>
<organism evidence="1 2">
    <name type="scientific">Ascaris lumbricoides</name>
    <name type="common">Giant roundworm</name>
    <dbReference type="NCBI Taxonomy" id="6252"/>
    <lineage>
        <taxon>Eukaryota</taxon>
        <taxon>Metazoa</taxon>
        <taxon>Ecdysozoa</taxon>
        <taxon>Nematoda</taxon>
        <taxon>Chromadorea</taxon>
        <taxon>Rhabditida</taxon>
        <taxon>Spirurina</taxon>
        <taxon>Ascaridomorpha</taxon>
        <taxon>Ascaridoidea</taxon>
        <taxon>Ascarididae</taxon>
        <taxon>Ascaris</taxon>
    </lineage>
</organism>
<dbReference type="Proteomes" id="UP000036681">
    <property type="component" value="Unplaced"/>
</dbReference>
<proteinExistence type="predicted"/>